<sequence length="338" mass="37943">MLRLISQLVVQTLIILLISYLLLFRQDGQGAKWVIHQIPQLEQSVSELGDSLLANITRLPWPQAIQKTATFQQLREQTGEFPYPDDRENRQISSPGSEAGAAAKKTVEAPLIQQIYAAMQACNIYVIDGRLSAWAPLPEQPLGRHTITMSADERKSAAEAYLQREYRALLPSAGGHDQVRTEVKVEGDRIFAQLISDDVQDLRIDMTMQITGDRGHLSIALKQRFPDFARATWTTALNDLSRRSSQFEYSVAIHGVRPGELGQEEQASLIRDTWRKLQAEPVENGEGYREIYNAYNASFPGGMKLGGKAINIQATSRYYDKDQQTHITVGYPLVMPES</sequence>
<feature type="region of interest" description="Disordered" evidence="1">
    <location>
        <begin position="80"/>
        <end position="99"/>
    </location>
</feature>
<evidence type="ECO:0000256" key="2">
    <source>
        <dbReference type="SAM" id="Phobius"/>
    </source>
</evidence>
<feature type="transmembrane region" description="Helical" evidence="2">
    <location>
        <begin position="6"/>
        <end position="24"/>
    </location>
</feature>
<accession>A0A4R2RRW2</accession>
<organism evidence="3 4">
    <name type="scientific">Heliophilum fasciatum</name>
    <dbReference type="NCBI Taxonomy" id="35700"/>
    <lineage>
        <taxon>Bacteria</taxon>
        <taxon>Bacillati</taxon>
        <taxon>Bacillota</taxon>
        <taxon>Clostridia</taxon>
        <taxon>Eubacteriales</taxon>
        <taxon>Heliobacteriaceae</taxon>
        <taxon>Heliophilum</taxon>
    </lineage>
</organism>
<name>A0A4R2RRW2_9FIRM</name>
<proteinExistence type="predicted"/>
<dbReference type="AlphaFoldDB" id="A0A4R2RRW2"/>
<keyword evidence="2" id="KW-0472">Membrane</keyword>
<keyword evidence="2" id="KW-0812">Transmembrane</keyword>
<dbReference type="RefSeq" id="WP_131918647.1">
    <property type="nucleotide sequence ID" value="NZ_JAOQNU010000006.1"/>
</dbReference>
<dbReference type="Gene3D" id="3.30.360.40">
    <property type="entry name" value="YwmB-like"/>
    <property type="match status" value="1"/>
</dbReference>
<evidence type="ECO:0000313" key="3">
    <source>
        <dbReference type="EMBL" id="TCP65237.1"/>
    </source>
</evidence>
<evidence type="ECO:0000313" key="4">
    <source>
        <dbReference type="Proteomes" id="UP000294813"/>
    </source>
</evidence>
<reference evidence="3 4" key="1">
    <citation type="submission" date="2019-03" db="EMBL/GenBank/DDBJ databases">
        <title>Genomic Encyclopedia of Type Strains, Phase IV (KMG-IV): sequencing the most valuable type-strain genomes for metagenomic binning, comparative biology and taxonomic classification.</title>
        <authorList>
            <person name="Goeker M."/>
        </authorList>
    </citation>
    <scope>NUCLEOTIDE SEQUENCE [LARGE SCALE GENOMIC DNA]</scope>
    <source>
        <strain evidence="3 4">DSM 11170</strain>
    </source>
</reference>
<dbReference type="InterPro" id="IPR014794">
    <property type="entry name" value="DUF1779"/>
</dbReference>
<keyword evidence="4" id="KW-1185">Reference proteome</keyword>
<dbReference type="SUPFAM" id="SSF143842">
    <property type="entry name" value="YwmB-like"/>
    <property type="match status" value="1"/>
</dbReference>
<keyword evidence="2" id="KW-1133">Transmembrane helix</keyword>
<dbReference type="InterPro" id="IPR036209">
    <property type="entry name" value="YwmB-like_sf"/>
</dbReference>
<evidence type="ECO:0000256" key="1">
    <source>
        <dbReference type="SAM" id="MobiDB-lite"/>
    </source>
</evidence>
<dbReference type="OrthoDB" id="2079780at2"/>
<dbReference type="Pfam" id="PF08680">
    <property type="entry name" value="DUF1779"/>
    <property type="match status" value="1"/>
</dbReference>
<dbReference type="EMBL" id="SLXT01000006">
    <property type="protein sequence ID" value="TCP65237.1"/>
    <property type="molecule type" value="Genomic_DNA"/>
</dbReference>
<gene>
    <name evidence="3" type="ORF">EDD73_106121</name>
</gene>
<dbReference type="Proteomes" id="UP000294813">
    <property type="component" value="Unassembled WGS sequence"/>
</dbReference>
<comment type="caution">
    <text evidence="3">The sequence shown here is derived from an EMBL/GenBank/DDBJ whole genome shotgun (WGS) entry which is preliminary data.</text>
</comment>
<protein>
    <submittedName>
        <fullName evidence="3">TATA-box binding protein</fullName>
    </submittedName>
</protein>